<evidence type="ECO:0000256" key="1">
    <source>
        <dbReference type="SAM" id="Coils"/>
    </source>
</evidence>
<keyword evidence="7" id="KW-1185">Reference proteome</keyword>
<feature type="region of interest" description="Disordered" evidence="2">
    <location>
        <begin position="1"/>
        <end position="20"/>
    </location>
</feature>
<dbReference type="InterPro" id="IPR011055">
    <property type="entry name" value="Dup_hybrid_motif"/>
</dbReference>
<feature type="domain" description="DUF5930" evidence="5">
    <location>
        <begin position="24"/>
        <end position="331"/>
    </location>
</feature>
<evidence type="ECO:0000313" key="7">
    <source>
        <dbReference type="Proteomes" id="UP000184066"/>
    </source>
</evidence>
<dbReference type="AlphaFoldDB" id="A0A1M7TGL7"/>
<protein>
    <submittedName>
        <fullName evidence="6">Murein DD-endopeptidase MepM and murein hydrolase activator NlpD, contain LysM domain</fullName>
    </submittedName>
</protein>
<feature type="coiled-coil region" evidence="1">
    <location>
        <begin position="94"/>
        <end position="240"/>
    </location>
</feature>
<evidence type="ECO:0000259" key="5">
    <source>
        <dbReference type="Pfam" id="PF19353"/>
    </source>
</evidence>
<dbReference type="InterPro" id="IPR016047">
    <property type="entry name" value="M23ase_b-sheet_dom"/>
</dbReference>
<dbReference type="GO" id="GO:0004222">
    <property type="term" value="F:metalloendopeptidase activity"/>
    <property type="evidence" value="ECO:0007669"/>
    <property type="project" value="TreeGrafter"/>
</dbReference>
<keyword evidence="3" id="KW-1133">Transmembrane helix</keyword>
<feature type="transmembrane region" description="Helical" evidence="3">
    <location>
        <begin position="47"/>
        <end position="73"/>
    </location>
</feature>
<dbReference type="InterPro" id="IPR050570">
    <property type="entry name" value="Cell_wall_metabolism_enzyme"/>
</dbReference>
<dbReference type="InterPro" id="IPR045974">
    <property type="entry name" value="DUF5930"/>
</dbReference>
<accession>A0A1M7TGL7</accession>
<reference evidence="6 7" key="1">
    <citation type="submission" date="2016-12" db="EMBL/GenBank/DDBJ databases">
        <authorList>
            <person name="Song W.-J."/>
            <person name="Kurnit D.M."/>
        </authorList>
    </citation>
    <scope>NUCLEOTIDE SEQUENCE [LARGE SCALE GENOMIC DNA]</scope>
    <source>
        <strain evidence="6 7">CGMCC 1.10808</strain>
    </source>
</reference>
<evidence type="ECO:0000313" key="6">
    <source>
        <dbReference type="EMBL" id="SHN69831.1"/>
    </source>
</evidence>
<keyword evidence="3" id="KW-0812">Transmembrane</keyword>
<dbReference type="FunFam" id="2.70.70.10:FF:000006">
    <property type="entry name" value="M23 family peptidase"/>
    <property type="match status" value="1"/>
</dbReference>
<dbReference type="SUPFAM" id="SSF51261">
    <property type="entry name" value="Duplicated hybrid motif"/>
    <property type="match status" value="1"/>
</dbReference>
<dbReference type="OrthoDB" id="9805070at2"/>
<dbReference type="Pfam" id="PF19353">
    <property type="entry name" value="DUF5930"/>
    <property type="match status" value="1"/>
</dbReference>
<keyword evidence="6" id="KW-0378">Hydrolase</keyword>
<sequence>MAQDGNHAGGSSPEHPAGRAGAGLFAEKRIFIRSGERMRYLRLSRRAQIAAAALGAALTCWTAFATVSLATLYAERAAQGEAVAALRAGYERRLAREVARAEAAQDAMSRLRERVAALDAALDSERGAVIAARADRAAAQAEAAALRERLRQAVAEREAARRSAEALRRGLDQARRRLAGLDDAAEDWGATVAAVAEALDSAVAERDAAERRAAEAAEKLAALENRMREDEARRARMYAQLEDAMQIGLGSLERIFARAGMDVEKLIGRVRAEYSGAGGPFIPVEPASLDAEAGSDAARVTSLITGLERLNLMQVAAARLPLAAPLRGSYRLTSGFGIRRDPKNGRRRMHDGVDVASARGTPILATADGVVTYAGWQRGYGRVVKIRHDFGYETVYAHLDKIRVKKGERVAQGDRIGDMGNSGRSTGVHLHYEVRNGGRPINPLRYIEAARNVF</sequence>
<keyword evidence="3" id="KW-0472">Membrane</keyword>
<keyword evidence="1" id="KW-0175">Coiled coil</keyword>
<dbReference type="Gene3D" id="2.70.70.10">
    <property type="entry name" value="Glucose Permease (Domain IIA)"/>
    <property type="match status" value="1"/>
</dbReference>
<dbReference type="PANTHER" id="PTHR21666:SF270">
    <property type="entry name" value="MUREIN HYDROLASE ACTIVATOR ENVC"/>
    <property type="match status" value="1"/>
</dbReference>
<gene>
    <name evidence="6" type="ORF">SAMN05216200_106122</name>
</gene>
<dbReference type="RefSeq" id="WP_083581341.1">
    <property type="nucleotide sequence ID" value="NZ_FOHL01000006.1"/>
</dbReference>
<dbReference type="Proteomes" id="UP000184066">
    <property type="component" value="Unassembled WGS sequence"/>
</dbReference>
<name>A0A1M7TGL7_9RHOB</name>
<feature type="domain" description="M23ase beta-sheet core" evidence="4">
    <location>
        <begin position="348"/>
        <end position="443"/>
    </location>
</feature>
<evidence type="ECO:0000259" key="4">
    <source>
        <dbReference type="Pfam" id="PF01551"/>
    </source>
</evidence>
<dbReference type="PANTHER" id="PTHR21666">
    <property type="entry name" value="PEPTIDASE-RELATED"/>
    <property type="match status" value="1"/>
</dbReference>
<dbReference type="Pfam" id="PF01551">
    <property type="entry name" value="Peptidase_M23"/>
    <property type="match status" value="1"/>
</dbReference>
<evidence type="ECO:0000256" key="3">
    <source>
        <dbReference type="SAM" id="Phobius"/>
    </source>
</evidence>
<dbReference type="STRING" id="1189325.SAMN04488119_10681"/>
<dbReference type="Gene3D" id="1.10.287.1490">
    <property type="match status" value="1"/>
</dbReference>
<dbReference type="CDD" id="cd12797">
    <property type="entry name" value="M23_peptidase"/>
    <property type="match status" value="1"/>
</dbReference>
<proteinExistence type="predicted"/>
<evidence type="ECO:0000256" key="2">
    <source>
        <dbReference type="SAM" id="MobiDB-lite"/>
    </source>
</evidence>
<organism evidence="6 7">
    <name type="scientific">Oceanicella actignis</name>
    <dbReference type="NCBI Taxonomy" id="1189325"/>
    <lineage>
        <taxon>Bacteria</taxon>
        <taxon>Pseudomonadati</taxon>
        <taxon>Pseudomonadota</taxon>
        <taxon>Alphaproteobacteria</taxon>
        <taxon>Rhodobacterales</taxon>
        <taxon>Paracoccaceae</taxon>
        <taxon>Oceanicella</taxon>
    </lineage>
</organism>
<dbReference type="EMBL" id="FRDL01000006">
    <property type="protein sequence ID" value="SHN69831.1"/>
    <property type="molecule type" value="Genomic_DNA"/>
</dbReference>